<evidence type="ECO:0000313" key="2">
    <source>
        <dbReference type="Proteomes" id="UP001244297"/>
    </source>
</evidence>
<accession>A0ABT8AJS1</accession>
<keyword evidence="2" id="KW-1185">Reference proteome</keyword>
<evidence type="ECO:0000313" key="1">
    <source>
        <dbReference type="EMBL" id="MDN3570128.1"/>
    </source>
</evidence>
<reference evidence="2" key="1">
    <citation type="journal article" date="2019" name="Int. J. Syst. Evol. Microbiol.">
        <title>The Global Catalogue of Microorganisms (GCM) 10K type strain sequencing project: providing services to taxonomists for standard genome sequencing and annotation.</title>
        <authorList>
            <consortium name="The Broad Institute Genomics Platform"/>
            <consortium name="The Broad Institute Genome Sequencing Center for Infectious Disease"/>
            <person name="Wu L."/>
            <person name="Ma J."/>
        </authorList>
    </citation>
    <scope>NUCLEOTIDE SEQUENCE [LARGE SCALE GENOMIC DNA]</scope>
    <source>
        <strain evidence="2">CECT 7806</strain>
    </source>
</reference>
<gene>
    <name evidence="1" type="ORF">QWZ18_05750</name>
</gene>
<dbReference type="RefSeq" id="WP_238289763.1">
    <property type="nucleotide sequence ID" value="NZ_BPQS01000017.1"/>
</dbReference>
<sequence length="209" mass="21721">MVTAGGLAGDVAATGRAGAEILDGIRPALIGPADAVLDRVPGRRHGPKRAAAIRPVRPPPARRGRSERWTAGRKIVGRMSVIGLAALVPLSLMAQARAGETPPTTVGACAQSAITHLGTRFSATLTKPAEGTPGEGTSVELKNGVYGISYAYVEAIGNSRIGDPVTTCLVSIPKGCPKDDDRGRFYKTTNLRTLESWTLPDSQHMCGGA</sequence>
<proteinExistence type="predicted"/>
<protein>
    <submittedName>
        <fullName evidence="1">Uncharacterized protein</fullName>
    </submittedName>
</protein>
<organism evidence="1 2">
    <name type="scientific">Methylobacterium longum</name>
    <dbReference type="NCBI Taxonomy" id="767694"/>
    <lineage>
        <taxon>Bacteria</taxon>
        <taxon>Pseudomonadati</taxon>
        <taxon>Pseudomonadota</taxon>
        <taxon>Alphaproteobacteria</taxon>
        <taxon>Hyphomicrobiales</taxon>
        <taxon>Methylobacteriaceae</taxon>
        <taxon>Methylobacterium</taxon>
    </lineage>
</organism>
<dbReference type="Proteomes" id="UP001244297">
    <property type="component" value="Unassembled WGS sequence"/>
</dbReference>
<dbReference type="EMBL" id="JAUFPT010000016">
    <property type="protein sequence ID" value="MDN3570128.1"/>
    <property type="molecule type" value="Genomic_DNA"/>
</dbReference>
<comment type="caution">
    <text evidence="1">The sequence shown here is derived from an EMBL/GenBank/DDBJ whole genome shotgun (WGS) entry which is preliminary data.</text>
</comment>
<name>A0ABT8AJS1_9HYPH</name>